<organism evidence="1 2">
    <name type="scientific">Streptococcus pseudoporcinus</name>
    <dbReference type="NCBI Taxonomy" id="361101"/>
    <lineage>
        <taxon>Bacteria</taxon>
        <taxon>Bacillati</taxon>
        <taxon>Bacillota</taxon>
        <taxon>Bacilli</taxon>
        <taxon>Lactobacillales</taxon>
        <taxon>Streptococcaceae</taxon>
        <taxon>Streptococcus</taxon>
    </lineage>
</organism>
<sequence>MTICIIFPKKKQWQLSIQGDSLALPTRFDAIHLACGDLPVLDPYQLEGSPAYLADPYPLKTLETEVFDGQTVAIVGTGLVAVDVIKWLLSHTEAVVQTFSRSNYFPTVHILEGPTIDWQFFTDETLQSLLDQPQQTFFLETFEELLLGELQTLGFQDWETASTTFLAPGGDGISLSFKYPNKIYCRQQLASKVTVWFTDQNDLIRDMCFSCGY</sequence>
<proteinExistence type="predicted"/>
<dbReference type="PANTHER" id="PTHR40254:SF1">
    <property type="entry name" value="BLR0577 PROTEIN"/>
    <property type="match status" value="1"/>
</dbReference>
<dbReference type="AlphaFoldDB" id="A0A4V6L2I8"/>
<evidence type="ECO:0000313" key="2">
    <source>
        <dbReference type="Proteomes" id="UP000304914"/>
    </source>
</evidence>
<accession>A0A4V6L2I8</accession>
<dbReference type="RefSeq" id="WP_225247783.1">
    <property type="nucleotide sequence ID" value="NZ_LR594035.1"/>
</dbReference>
<dbReference type="SUPFAM" id="SSF51971">
    <property type="entry name" value="Nucleotide-binding domain"/>
    <property type="match status" value="1"/>
</dbReference>
<protein>
    <submittedName>
        <fullName evidence="1">Uncharacterized protein conserved in bacteria</fullName>
    </submittedName>
</protein>
<dbReference type="EMBL" id="LR594035">
    <property type="protein sequence ID" value="VTS24437.1"/>
    <property type="molecule type" value="Genomic_DNA"/>
</dbReference>
<gene>
    <name evidence="1" type="ORF">NCTC5385_01154</name>
</gene>
<evidence type="ECO:0000313" key="1">
    <source>
        <dbReference type="EMBL" id="VTS24437.1"/>
    </source>
</evidence>
<reference evidence="1 2" key="1">
    <citation type="submission" date="2019-05" db="EMBL/GenBank/DDBJ databases">
        <authorList>
            <consortium name="Pathogen Informatics"/>
        </authorList>
    </citation>
    <scope>NUCLEOTIDE SEQUENCE [LARGE SCALE GENOMIC DNA]</scope>
    <source>
        <strain evidence="1 2">NCTC5385</strain>
    </source>
</reference>
<name>A0A4V6L2I8_9STRE</name>
<dbReference type="PANTHER" id="PTHR40254">
    <property type="entry name" value="BLR0577 PROTEIN"/>
    <property type="match status" value="1"/>
</dbReference>
<dbReference type="Proteomes" id="UP000304914">
    <property type="component" value="Chromosome"/>
</dbReference>
<dbReference type="InterPro" id="IPR052189">
    <property type="entry name" value="L-asp_N-monooxygenase_NS-form"/>
</dbReference>